<feature type="domain" description="ABC3 transporter permease C-terminal" evidence="8">
    <location>
        <begin position="287"/>
        <end position="399"/>
    </location>
</feature>
<dbReference type="PATRIC" id="fig|49338.4.peg.4224"/>
<protein>
    <submittedName>
        <fullName evidence="10">Macrolide export ATP-binding/permease protein MacB</fullName>
    </submittedName>
</protein>
<feature type="transmembrane region" description="Helical" evidence="7">
    <location>
        <begin position="327"/>
        <end position="349"/>
    </location>
</feature>
<accession>A0A098B4M6</accession>
<dbReference type="PANTHER" id="PTHR30572:SF4">
    <property type="entry name" value="ABC TRANSPORTER PERMEASE YTRF"/>
    <property type="match status" value="1"/>
</dbReference>
<dbReference type="InterPro" id="IPR025857">
    <property type="entry name" value="MacB_PCD"/>
</dbReference>
<dbReference type="PANTHER" id="PTHR30572">
    <property type="entry name" value="MEMBRANE COMPONENT OF TRANSPORTER-RELATED"/>
    <property type="match status" value="1"/>
</dbReference>
<evidence type="ECO:0000256" key="1">
    <source>
        <dbReference type="ARBA" id="ARBA00004651"/>
    </source>
</evidence>
<keyword evidence="2" id="KW-1003">Cell membrane</keyword>
<reference evidence="10" key="1">
    <citation type="submission" date="2014-07" db="EMBL/GenBank/DDBJ databases">
        <authorList>
            <person name="Hornung V.Bastian."/>
        </authorList>
    </citation>
    <scope>NUCLEOTIDE SEQUENCE</scope>
    <source>
        <strain evidence="10">PCE-S</strain>
    </source>
</reference>
<sequence>MNFLELMKVSLRALYANKLRSALTMLGIIIGVFAVIIMVAIANGATQSVTSNIQGLGSNLLIVSAGQSSFGGVRGGAGSANTLTMEDVAKVRAAGSAVKAVAPVVNTNAQVVYGTGNTSTSVMGTTAEYADVRSIKIAQGRFITEEDITKSARVAVVGPTVVENLFGDANADIIGKNIKLNNIPYQVIGVTVSQGSSGMTNNDDMIYAPISSVQSRLVGSKSVRQIYIEAESAQLMTEAQDQVTYALQLAHKIQSGQENDFTITNQAEVLESMEEISQTMTLLLGGIAGISLLVGGIGVMNIMLVSVTERTREIGIRKAIGAGEGDILFQFLIESVVLSLIGGMLGILLGWGGSLVASRLFGVTTSVSLSSVGIAFGFSALIGIVFGVVPAKKAAAMNPIEALRYE</sequence>
<name>A0A098B4M6_DESHA</name>
<dbReference type="InterPro" id="IPR003838">
    <property type="entry name" value="ABC3_permease_C"/>
</dbReference>
<dbReference type="Pfam" id="PF02687">
    <property type="entry name" value="FtsX"/>
    <property type="match status" value="1"/>
</dbReference>
<feature type="transmembrane region" description="Helical" evidence="7">
    <location>
        <begin position="282"/>
        <end position="307"/>
    </location>
</feature>
<evidence type="ECO:0000256" key="2">
    <source>
        <dbReference type="ARBA" id="ARBA00022475"/>
    </source>
</evidence>
<keyword evidence="3 7" id="KW-0812">Transmembrane</keyword>
<dbReference type="Pfam" id="PF12704">
    <property type="entry name" value="MacB_PCD"/>
    <property type="match status" value="1"/>
</dbReference>
<feature type="transmembrane region" description="Helical" evidence="7">
    <location>
        <begin position="21"/>
        <end position="42"/>
    </location>
</feature>
<comment type="subcellular location">
    <subcellularLocation>
        <location evidence="1">Cell membrane</location>
        <topology evidence="1">Multi-pass membrane protein</topology>
    </subcellularLocation>
</comment>
<evidence type="ECO:0000259" key="8">
    <source>
        <dbReference type="Pfam" id="PF02687"/>
    </source>
</evidence>
<evidence type="ECO:0000256" key="5">
    <source>
        <dbReference type="ARBA" id="ARBA00023136"/>
    </source>
</evidence>
<keyword evidence="10" id="KW-0067">ATP-binding</keyword>
<evidence type="ECO:0000256" key="7">
    <source>
        <dbReference type="SAM" id="Phobius"/>
    </source>
</evidence>
<organism evidence="10">
    <name type="scientific">Desulfitobacterium hafniense</name>
    <name type="common">Desulfitobacterium frappieri</name>
    <dbReference type="NCBI Taxonomy" id="49338"/>
    <lineage>
        <taxon>Bacteria</taxon>
        <taxon>Bacillati</taxon>
        <taxon>Bacillota</taxon>
        <taxon>Clostridia</taxon>
        <taxon>Eubacteriales</taxon>
        <taxon>Desulfitobacteriaceae</taxon>
        <taxon>Desulfitobacterium</taxon>
    </lineage>
</organism>
<evidence type="ECO:0000259" key="9">
    <source>
        <dbReference type="Pfam" id="PF12704"/>
    </source>
</evidence>
<dbReference type="GO" id="GO:0005886">
    <property type="term" value="C:plasma membrane"/>
    <property type="evidence" value="ECO:0007669"/>
    <property type="project" value="UniProtKB-SubCell"/>
</dbReference>
<evidence type="ECO:0000256" key="6">
    <source>
        <dbReference type="ARBA" id="ARBA00038076"/>
    </source>
</evidence>
<keyword evidence="5 7" id="KW-0472">Membrane</keyword>
<feature type="transmembrane region" description="Helical" evidence="7">
    <location>
        <begin position="369"/>
        <end position="389"/>
    </location>
</feature>
<dbReference type="GO" id="GO:0005524">
    <property type="term" value="F:ATP binding"/>
    <property type="evidence" value="ECO:0007669"/>
    <property type="project" value="UniProtKB-KW"/>
</dbReference>
<keyword evidence="4 7" id="KW-1133">Transmembrane helix</keyword>
<feature type="domain" description="MacB-like periplasmic core" evidence="9">
    <location>
        <begin position="21"/>
        <end position="244"/>
    </location>
</feature>
<dbReference type="GO" id="GO:0022857">
    <property type="term" value="F:transmembrane transporter activity"/>
    <property type="evidence" value="ECO:0007669"/>
    <property type="project" value="TreeGrafter"/>
</dbReference>
<proteinExistence type="inferred from homology"/>
<evidence type="ECO:0000256" key="4">
    <source>
        <dbReference type="ARBA" id="ARBA00022989"/>
    </source>
</evidence>
<evidence type="ECO:0000256" key="3">
    <source>
        <dbReference type="ARBA" id="ARBA00022692"/>
    </source>
</evidence>
<comment type="similarity">
    <text evidence="6">Belongs to the ABC-4 integral membrane protein family.</text>
</comment>
<dbReference type="RefSeq" id="WP_208926231.1">
    <property type="nucleotide sequence ID" value="NZ_LK996017.1"/>
</dbReference>
<keyword evidence="10" id="KW-0547">Nucleotide-binding</keyword>
<dbReference type="AlphaFoldDB" id="A0A098B4M6"/>
<dbReference type="EMBL" id="LK996017">
    <property type="protein sequence ID" value="CDX03818.1"/>
    <property type="molecule type" value="Genomic_DNA"/>
</dbReference>
<gene>
    <name evidence="10" type="ORF">DPCES_3932</name>
</gene>
<evidence type="ECO:0000313" key="10">
    <source>
        <dbReference type="EMBL" id="CDX03818.1"/>
    </source>
</evidence>
<dbReference type="InterPro" id="IPR050250">
    <property type="entry name" value="Macrolide_Exporter_MacB"/>
</dbReference>